<dbReference type="PRINTS" id="PR00297">
    <property type="entry name" value="CHAPERONIN10"/>
</dbReference>
<comment type="caution">
    <text evidence="5">The sequence shown here is derived from an EMBL/GenBank/DDBJ whole genome shotgun (WGS) entry which is preliminary data.</text>
</comment>
<dbReference type="InterPro" id="IPR037124">
    <property type="entry name" value="Chaperonin_GroES_sf"/>
</dbReference>
<accession>A0A1G2MKV7</accession>
<comment type="subcellular location">
    <subcellularLocation>
        <location evidence="3">Cytoplasm</location>
    </subcellularLocation>
</comment>
<dbReference type="Proteomes" id="UP000178413">
    <property type="component" value="Unassembled WGS sequence"/>
</dbReference>
<dbReference type="GO" id="GO:0044183">
    <property type="term" value="F:protein folding chaperone"/>
    <property type="evidence" value="ECO:0007669"/>
    <property type="project" value="InterPro"/>
</dbReference>
<dbReference type="SMART" id="SM00883">
    <property type="entry name" value="Cpn10"/>
    <property type="match status" value="1"/>
</dbReference>
<dbReference type="STRING" id="1802308.A3D50_02315"/>
<dbReference type="GO" id="GO:0005737">
    <property type="term" value="C:cytoplasm"/>
    <property type="evidence" value="ECO:0007669"/>
    <property type="project" value="UniProtKB-SubCell"/>
</dbReference>
<proteinExistence type="inferred from homology"/>
<evidence type="ECO:0000256" key="4">
    <source>
        <dbReference type="RuleBase" id="RU000535"/>
    </source>
</evidence>
<gene>
    <name evidence="3" type="primary">groES</name>
    <name evidence="3" type="synonym">groS</name>
    <name evidence="5" type="ORF">A3D50_02315</name>
</gene>
<name>A0A1G2MKV7_9BACT</name>
<comment type="similarity">
    <text evidence="1 3 4">Belongs to the GroES chaperonin family.</text>
</comment>
<evidence type="ECO:0000313" key="6">
    <source>
        <dbReference type="Proteomes" id="UP000178413"/>
    </source>
</evidence>
<evidence type="ECO:0000256" key="3">
    <source>
        <dbReference type="HAMAP-Rule" id="MF_00580"/>
    </source>
</evidence>
<evidence type="ECO:0000256" key="2">
    <source>
        <dbReference type="ARBA" id="ARBA00023186"/>
    </source>
</evidence>
<dbReference type="InterPro" id="IPR011032">
    <property type="entry name" value="GroES-like_sf"/>
</dbReference>
<dbReference type="EMBL" id="MHRM01000006">
    <property type="protein sequence ID" value="OHA24364.1"/>
    <property type="molecule type" value="Genomic_DNA"/>
</dbReference>
<keyword evidence="2 3" id="KW-0143">Chaperone</keyword>
<keyword evidence="3" id="KW-0963">Cytoplasm</keyword>
<sequence length="97" mass="10775">MPIRPMQDRVLIRETEDSGAEKKTASGIIIPVTVNEDKGSKRGEVVAVGHGRTEDGRHVPMSVKVGDTVLFQWGDKVKIGDNEYYVVRESEILVIIK</sequence>
<evidence type="ECO:0000256" key="1">
    <source>
        <dbReference type="ARBA" id="ARBA00006975"/>
    </source>
</evidence>
<dbReference type="GO" id="GO:0046872">
    <property type="term" value="F:metal ion binding"/>
    <property type="evidence" value="ECO:0007669"/>
    <property type="project" value="TreeGrafter"/>
</dbReference>
<dbReference type="GO" id="GO:0051087">
    <property type="term" value="F:protein-folding chaperone binding"/>
    <property type="evidence" value="ECO:0007669"/>
    <property type="project" value="TreeGrafter"/>
</dbReference>
<dbReference type="FunFam" id="2.30.33.40:FF:000001">
    <property type="entry name" value="10 kDa chaperonin"/>
    <property type="match status" value="1"/>
</dbReference>
<comment type="function">
    <text evidence="3 4">Together with the chaperonin GroEL, plays an essential role in assisting protein folding. The GroEL-GroES system forms a nano-cage that allows encapsulation of the non-native substrate proteins and provides a physical environment optimized to promote and accelerate protein folding. GroES binds to the apical surface of the GroEL ring, thereby capping the opening of the GroEL channel.</text>
</comment>
<dbReference type="PANTHER" id="PTHR10772:SF58">
    <property type="entry name" value="CO-CHAPERONIN GROES"/>
    <property type="match status" value="1"/>
</dbReference>
<reference evidence="5 6" key="1">
    <citation type="journal article" date="2016" name="Nat. Commun.">
        <title>Thousands of microbial genomes shed light on interconnected biogeochemical processes in an aquifer system.</title>
        <authorList>
            <person name="Anantharaman K."/>
            <person name="Brown C.T."/>
            <person name="Hug L.A."/>
            <person name="Sharon I."/>
            <person name="Castelle C.J."/>
            <person name="Probst A.J."/>
            <person name="Thomas B.C."/>
            <person name="Singh A."/>
            <person name="Wilkins M.J."/>
            <person name="Karaoz U."/>
            <person name="Brodie E.L."/>
            <person name="Williams K.H."/>
            <person name="Hubbard S.S."/>
            <person name="Banfield J.F."/>
        </authorList>
    </citation>
    <scope>NUCLEOTIDE SEQUENCE [LARGE SCALE GENOMIC DNA]</scope>
</reference>
<dbReference type="HAMAP" id="MF_00580">
    <property type="entry name" value="CH10"/>
    <property type="match status" value="1"/>
</dbReference>
<organism evidence="5 6">
    <name type="scientific">Candidatus Taylorbacteria bacterium RIFCSPHIGHO2_02_FULL_44_12</name>
    <dbReference type="NCBI Taxonomy" id="1802308"/>
    <lineage>
        <taxon>Bacteria</taxon>
        <taxon>Candidatus Tayloriibacteriota</taxon>
    </lineage>
</organism>
<dbReference type="GO" id="GO:0005524">
    <property type="term" value="F:ATP binding"/>
    <property type="evidence" value="ECO:0007669"/>
    <property type="project" value="InterPro"/>
</dbReference>
<dbReference type="CDD" id="cd00320">
    <property type="entry name" value="cpn10"/>
    <property type="match status" value="1"/>
</dbReference>
<evidence type="ECO:0000313" key="5">
    <source>
        <dbReference type="EMBL" id="OHA24364.1"/>
    </source>
</evidence>
<dbReference type="PANTHER" id="PTHR10772">
    <property type="entry name" value="10 KDA HEAT SHOCK PROTEIN"/>
    <property type="match status" value="1"/>
</dbReference>
<dbReference type="SUPFAM" id="SSF50129">
    <property type="entry name" value="GroES-like"/>
    <property type="match status" value="1"/>
</dbReference>
<protein>
    <recommendedName>
        <fullName evidence="3">Co-chaperonin GroES</fullName>
    </recommendedName>
    <alternativeName>
        <fullName evidence="3">10 kDa chaperonin</fullName>
    </alternativeName>
    <alternativeName>
        <fullName evidence="3">Chaperonin-10</fullName>
        <shortName evidence="3">Cpn10</shortName>
    </alternativeName>
</protein>
<dbReference type="GO" id="GO:0051082">
    <property type="term" value="F:unfolded protein binding"/>
    <property type="evidence" value="ECO:0007669"/>
    <property type="project" value="TreeGrafter"/>
</dbReference>
<dbReference type="Gene3D" id="2.30.33.40">
    <property type="entry name" value="GroES chaperonin"/>
    <property type="match status" value="1"/>
</dbReference>
<dbReference type="InterPro" id="IPR020818">
    <property type="entry name" value="Chaperonin_GroES"/>
</dbReference>
<comment type="subunit">
    <text evidence="3">Heptamer of 7 subunits arranged in a ring. Interacts with the chaperonin GroEL.</text>
</comment>
<dbReference type="AlphaFoldDB" id="A0A1G2MKV7"/>
<dbReference type="Pfam" id="PF00166">
    <property type="entry name" value="Cpn10"/>
    <property type="match status" value="1"/>
</dbReference>